<dbReference type="PANTHER" id="PTHR13390:SF0">
    <property type="entry name" value="LIPID DROPLET-ASSOCIATED HYDROLASE"/>
    <property type="match status" value="1"/>
</dbReference>
<dbReference type="EMBL" id="JAXQNO010000022">
    <property type="protein sequence ID" value="KAK4767172.1"/>
    <property type="molecule type" value="Genomic_DNA"/>
</dbReference>
<dbReference type="PANTHER" id="PTHR13390">
    <property type="entry name" value="LIPASE"/>
    <property type="match status" value="1"/>
</dbReference>
<organism evidence="2 3">
    <name type="scientific">Trapa natans</name>
    <name type="common">Water chestnut</name>
    <dbReference type="NCBI Taxonomy" id="22666"/>
    <lineage>
        <taxon>Eukaryota</taxon>
        <taxon>Viridiplantae</taxon>
        <taxon>Streptophyta</taxon>
        <taxon>Embryophyta</taxon>
        <taxon>Tracheophyta</taxon>
        <taxon>Spermatophyta</taxon>
        <taxon>Magnoliopsida</taxon>
        <taxon>eudicotyledons</taxon>
        <taxon>Gunneridae</taxon>
        <taxon>Pentapetalae</taxon>
        <taxon>rosids</taxon>
        <taxon>malvids</taxon>
        <taxon>Myrtales</taxon>
        <taxon>Lythraceae</taxon>
        <taxon>Trapa</taxon>
    </lineage>
</organism>
<evidence type="ECO:0000313" key="3">
    <source>
        <dbReference type="Proteomes" id="UP001346149"/>
    </source>
</evidence>
<name>A0AAN7KIT1_TRANT</name>
<proteinExistence type="predicted"/>
<dbReference type="GO" id="GO:0019915">
    <property type="term" value="P:lipid storage"/>
    <property type="evidence" value="ECO:0007669"/>
    <property type="project" value="InterPro"/>
</dbReference>
<gene>
    <name evidence="2" type="ORF">SAY86_014922</name>
</gene>
<evidence type="ECO:0000256" key="1">
    <source>
        <dbReference type="ARBA" id="ARBA00022801"/>
    </source>
</evidence>
<comment type="caution">
    <text evidence="2">The sequence shown here is derived from an EMBL/GenBank/DDBJ whole genome shotgun (WGS) entry which is preliminary data.</text>
</comment>
<sequence>MLLRLVHPIAIAIARPLSRSLLFNSRTNFSTTCELRKMGRQSFHPQAASFRLCNVSSYTTEVLEILSEDPALHVLFIPGNPGVVTFYKDFVESLYQLLGGTVSITAVGHISHSRKVSHIYRVMRLWLKRSGLGVEQNLVLYPEFWHL</sequence>
<protein>
    <submittedName>
        <fullName evidence="2">Uncharacterized protein</fullName>
    </submittedName>
</protein>
<accession>A0AAN7KIT1</accession>
<dbReference type="Proteomes" id="UP001346149">
    <property type="component" value="Unassembled WGS sequence"/>
</dbReference>
<dbReference type="AlphaFoldDB" id="A0AAN7KIT1"/>
<dbReference type="GO" id="GO:0005811">
    <property type="term" value="C:lipid droplet"/>
    <property type="evidence" value="ECO:0007669"/>
    <property type="project" value="InterPro"/>
</dbReference>
<keyword evidence="3" id="KW-1185">Reference proteome</keyword>
<evidence type="ECO:0000313" key="2">
    <source>
        <dbReference type="EMBL" id="KAK4767172.1"/>
    </source>
</evidence>
<dbReference type="InterPro" id="IPR019363">
    <property type="entry name" value="LDAH"/>
</dbReference>
<dbReference type="GO" id="GO:0016298">
    <property type="term" value="F:lipase activity"/>
    <property type="evidence" value="ECO:0007669"/>
    <property type="project" value="InterPro"/>
</dbReference>
<dbReference type="Pfam" id="PF10230">
    <property type="entry name" value="LIDHydrolase"/>
    <property type="match status" value="1"/>
</dbReference>
<reference evidence="2 3" key="1">
    <citation type="journal article" date="2023" name="Hortic Res">
        <title>Pangenome of water caltrop reveals structural variations and asymmetric subgenome divergence after allopolyploidization.</title>
        <authorList>
            <person name="Zhang X."/>
            <person name="Chen Y."/>
            <person name="Wang L."/>
            <person name="Yuan Y."/>
            <person name="Fang M."/>
            <person name="Shi L."/>
            <person name="Lu R."/>
            <person name="Comes H.P."/>
            <person name="Ma Y."/>
            <person name="Chen Y."/>
            <person name="Huang G."/>
            <person name="Zhou Y."/>
            <person name="Zheng Z."/>
            <person name="Qiu Y."/>
        </authorList>
    </citation>
    <scope>NUCLEOTIDE SEQUENCE [LARGE SCALE GENOMIC DNA]</scope>
    <source>
        <strain evidence="2">F231</strain>
    </source>
</reference>
<keyword evidence="1" id="KW-0378">Hydrolase</keyword>